<keyword evidence="6" id="KW-1133">Transmembrane helix</keyword>
<organism evidence="10">
    <name type="scientific">viral metagenome</name>
    <dbReference type="NCBI Taxonomy" id="1070528"/>
    <lineage>
        <taxon>unclassified sequences</taxon>
        <taxon>metagenomes</taxon>
        <taxon>organismal metagenomes</taxon>
    </lineage>
</organism>
<name>A0A6C0HRM4_9ZZZZ</name>
<protein>
    <recommendedName>
        <fullName evidence="9">Glycosyl transferase family 25 domain-containing protein</fullName>
    </recommendedName>
</protein>
<dbReference type="Pfam" id="PF01755">
    <property type="entry name" value="Glyco_transf_25"/>
    <property type="match status" value="1"/>
</dbReference>
<proteinExistence type="predicted"/>
<dbReference type="PANTHER" id="PTHR11927:SF9">
    <property type="entry name" value="L-FUCOSYLTRANSFERASE"/>
    <property type="match status" value="1"/>
</dbReference>
<accession>A0A6C0HRM4</accession>
<dbReference type="InterPro" id="IPR002654">
    <property type="entry name" value="Glyco_trans_25"/>
</dbReference>
<dbReference type="Pfam" id="PF01762">
    <property type="entry name" value="Galactosyl_T"/>
    <property type="match status" value="1"/>
</dbReference>
<keyword evidence="3" id="KW-0808">Transferase</keyword>
<keyword evidence="4" id="KW-0812">Transmembrane</keyword>
<sequence>MDSIKHAFYINLEQRPDRKTCCELQLRSVGIQAERFNAIKVQNRVLGCIMSHLKCLQIAKENDWEHLVIIEDDIEFAEPIVFKEQLDKYLTNRNKVDWDVVLFSGNNMHPYEVASDYCVKVTNCQTIKSYMVNNHYFDTLIANLKECVHFLLKESNDQQKSVLDKYWFQMQQKDRWFLITPLTVNQRHDCSVIERQVKNCYNCVIELEKKKCLKIDFIFIIYTCKKNLEKANAMYSRFLSNENIMNQLNMKCLIMYGDDKMDCEHKIVDDKYLIINVEDGYDSLCLKTLKMCKTIYNLYPGIHGLFKCDDDVILNMNAILFFINSLTRFNINYSGFSCMVHEKENNNIHLLARKISIDSQETNIIKTPAAVYCGGPLYYLSYNALGIINNADDNSSKDIFYEDLMIGNILNLKSIYPIHSNLYSDDINSFYNSPASFHNTKKKNTLFLKIHGGLGNQLFQIASGYGIALKNKMNLFIINDSAIKSNFTHIDDNNYLLKTIFNSFPNIDFRFINLEGLNYFKEASDNCFTCTDITFNEDTFLNGYFQNEKYFYKYKKTLIELFKKNSVFDNFIEQFNEDLQLADLLKRSYFIHVRRGDYLKNQELYCIDYDKYYYLALNCIIKKDPDAHFFILSDDIEYCKNYSLFQTISRSYIELPPLESIYFMSLCSKGGICCNSSFSWWGSYLNETKGKTVLFPSKWINTYWKNDIYYKGSTIIEI</sequence>
<feature type="domain" description="Glycosyl transferase family 25" evidence="9">
    <location>
        <begin position="46"/>
        <end position="95"/>
    </location>
</feature>
<evidence type="ECO:0000313" key="10">
    <source>
        <dbReference type="EMBL" id="QHT82987.1"/>
    </source>
</evidence>
<evidence type="ECO:0000256" key="8">
    <source>
        <dbReference type="ARBA" id="ARBA00023136"/>
    </source>
</evidence>
<dbReference type="GO" id="GO:0008107">
    <property type="term" value="F:galactoside 2-alpha-L-fucosyltransferase activity"/>
    <property type="evidence" value="ECO:0007669"/>
    <property type="project" value="InterPro"/>
</dbReference>
<keyword evidence="7" id="KW-0333">Golgi apparatus</keyword>
<dbReference type="Pfam" id="PF01531">
    <property type="entry name" value="Glyco_transf_11"/>
    <property type="match status" value="1"/>
</dbReference>
<reference evidence="10" key="1">
    <citation type="journal article" date="2020" name="Nature">
        <title>Giant virus diversity and host interactions through global metagenomics.</title>
        <authorList>
            <person name="Schulz F."/>
            <person name="Roux S."/>
            <person name="Paez-Espino D."/>
            <person name="Jungbluth S."/>
            <person name="Walsh D.A."/>
            <person name="Denef V.J."/>
            <person name="McMahon K.D."/>
            <person name="Konstantinidis K.T."/>
            <person name="Eloe-Fadrosh E.A."/>
            <person name="Kyrpides N.C."/>
            <person name="Woyke T."/>
        </authorList>
    </citation>
    <scope>NUCLEOTIDE SEQUENCE</scope>
    <source>
        <strain evidence="10">GVMAG-M-3300023184-165</strain>
    </source>
</reference>
<dbReference type="PANTHER" id="PTHR11927">
    <property type="entry name" value="GALACTOSIDE 2-L-FUCOSYLTRANSFERASE"/>
    <property type="match status" value="1"/>
</dbReference>
<evidence type="ECO:0000256" key="2">
    <source>
        <dbReference type="ARBA" id="ARBA00022676"/>
    </source>
</evidence>
<dbReference type="GO" id="GO:0005975">
    <property type="term" value="P:carbohydrate metabolic process"/>
    <property type="evidence" value="ECO:0007669"/>
    <property type="project" value="InterPro"/>
</dbReference>
<evidence type="ECO:0000256" key="3">
    <source>
        <dbReference type="ARBA" id="ARBA00022679"/>
    </source>
</evidence>
<comment type="subcellular location">
    <subcellularLocation>
        <location evidence="1">Golgi apparatus membrane</location>
        <topology evidence="1">Single-pass type II membrane protein</topology>
    </subcellularLocation>
</comment>
<keyword evidence="8" id="KW-0472">Membrane</keyword>
<keyword evidence="2" id="KW-0328">Glycosyltransferase</keyword>
<dbReference type="InterPro" id="IPR002516">
    <property type="entry name" value="Glyco_trans_11"/>
</dbReference>
<dbReference type="EMBL" id="MN740005">
    <property type="protein sequence ID" value="QHT82987.1"/>
    <property type="molecule type" value="Genomic_DNA"/>
</dbReference>
<dbReference type="AlphaFoldDB" id="A0A6C0HRM4"/>
<evidence type="ECO:0000256" key="6">
    <source>
        <dbReference type="ARBA" id="ARBA00022989"/>
    </source>
</evidence>
<evidence type="ECO:0000259" key="9">
    <source>
        <dbReference type="Pfam" id="PF01755"/>
    </source>
</evidence>
<dbReference type="GO" id="GO:0000139">
    <property type="term" value="C:Golgi membrane"/>
    <property type="evidence" value="ECO:0007669"/>
    <property type="project" value="UniProtKB-SubCell"/>
</dbReference>
<evidence type="ECO:0000256" key="7">
    <source>
        <dbReference type="ARBA" id="ARBA00023034"/>
    </source>
</evidence>
<evidence type="ECO:0000256" key="1">
    <source>
        <dbReference type="ARBA" id="ARBA00004323"/>
    </source>
</evidence>
<dbReference type="InterPro" id="IPR002659">
    <property type="entry name" value="Glyco_trans_31"/>
</dbReference>
<dbReference type="CDD" id="cd11301">
    <property type="entry name" value="Fut1_Fut2_like"/>
    <property type="match status" value="1"/>
</dbReference>
<evidence type="ECO:0000256" key="4">
    <source>
        <dbReference type="ARBA" id="ARBA00022692"/>
    </source>
</evidence>
<evidence type="ECO:0000256" key="5">
    <source>
        <dbReference type="ARBA" id="ARBA00022968"/>
    </source>
</evidence>
<keyword evidence="5" id="KW-0735">Signal-anchor</keyword>